<dbReference type="EMBL" id="JAEKNN010000053">
    <property type="protein sequence ID" value="MBJ7609937.1"/>
    <property type="molecule type" value="Genomic_DNA"/>
</dbReference>
<dbReference type="AlphaFoldDB" id="A0A934NAA6"/>
<reference evidence="7 8" key="1">
    <citation type="submission" date="2020-10" db="EMBL/GenBank/DDBJ databases">
        <title>Ca. Dormibacterota MAGs.</title>
        <authorList>
            <person name="Montgomery K."/>
        </authorList>
    </citation>
    <scope>NUCLEOTIDE SEQUENCE [LARGE SCALE GENOMIC DNA]</scope>
    <source>
        <strain evidence="7">Mitchell_Peninsula_5</strain>
    </source>
</reference>
<dbReference type="InterPro" id="IPR029753">
    <property type="entry name" value="D-isomer_DH_CS"/>
</dbReference>
<organism evidence="7 8">
    <name type="scientific">Candidatus Amunia macphersoniae</name>
    <dbReference type="NCBI Taxonomy" id="3127014"/>
    <lineage>
        <taxon>Bacteria</taxon>
        <taxon>Bacillati</taxon>
        <taxon>Candidatus Dormiibacterota</taxon>
        <taxon>Candidatus Dormibacteria</taxon>
        <taxon>Candidatus Aeolococcales</taxon>
        <taxon>Candidatus Aeolococcaceae</taxon>
        <taxon>Candidatus Amunia</taxon>
    </lineage>
</organism>
<dbReference type="SUPFAM" id="SSF52283">
    <property type="entry name" value="Formate/glycerate dehydrogenase catalytic domain-like"/>
    <property type="match status" value="1"/>
</dbReference>
<dbReference type="InterPro" id="IPR050223">
    <property type="entry name" value="D-isomer_2-hydroxyacid_DH"/>
</dbReference>
<dbReference type="GO" id="GO:0030267">
    <property type="term" value="F:glyoxylate reductase (NADPH) activity"/>
    <property type="evidence" value="ECO:0007669"/>
    <property type="project" value="TreeGrafter"/>
</dbReference>
<feature type="domain" description="D-isomer specific 2-hydroxyacid dehydrogenase NAD-binding" evidence="6">
    <location>
        <begin position="109"/>
        <end position="287"/>
    </location>
</feature>
<dbReference type="PANTHER" id="PTHR10996">
    <property type="entry name" value="2-HYDROXYACID DEHYDROGENASE-RELATED"/>
    <property type="match status" value="1"/>
</dbReference>
<accession>A0A934NAA6</accession>
<dbReference type="PANTHER" id="PTHR10996:SF283">
    <property type="entry name" value="GLYOXYLATE_HYDROXYPYRUVATE REDUCTASE B"/>
    <property type="match status" value="1"/>
</dbReference>
<keyword evidence="2 4" id="KW-0560">Oxidoreductase</keyword>
<dbReference type="Pfam" id="PF00389">
    <property type="entry name" value="2-Hacid_dh"/>
    <property type="match status" value="1"/>
</dbReference>
<dbReference type="GO" id="GO:0005829">
    <property type="term" value="C:cytosol"/>
    <property type="evidence" value="ECO:0007669"/>
    <property type="project" value="TreeGrafter"/>
</dbReference>
<dbReference type="CDD" id="cd05301">
    <property type="entry name" value="GDH"/>
    <property type="match status" value="1"/>
</dbReference>
<evidence type="ECO:0000256" key="1">
    <source>
        <dbReference type="ARBA" id="ARBA00005854"/>
    </source>
</evidence>
<feature type="domain" description="D-isomer specific 2-hydroxyacid dehydrogenase catalytic" evidence="5">
    <location>
        <begin position="31"/>
        <end position="318"/>
    </location>
</feature>
<dbReference type="PROSITE" id="PS00670">
    <property type="entry name" value="D_2_HYDROXYACID_DH_2"/>
    <property type="match status" value="1"/>
</dbReference>
<proteinExistence type="inferred from homology"/>
<name>A0A934NAA6_9BACT</name>
<dbReference type="InterPro" id="IPR006140">
    <property type="entry name" value="D-isomer_DH_NAD-bd"/>
</dbReference>
<dbReference type="GO" id="GO:0016618">
    <property type="term" value="F:hydroxypyruvate reductase [NAD(P)H] activity"/>
    <property type="evidence" value="ECO:0007669"/>
    <property type="project" value="TreeGrafter"/>
</dbReference>
<gene>
    <name evidence="7" type="ORF">JF887_10995</name>
</gene>
<dbReference type="PROSITE" id="PS00671">
    <property type="entry name" value="D_2_HYDROXYACID_DH_3"/>
    <property type="match status" value="1"/>
</dbReference>
<dbReference type="Gene3D" id="3.40.50.720">
    <property type="entry name" value="NAD(P)-binding Rossmann-like Domain"/>
    <property type="match status" value="2"/>
</dbReference>
<sequence>MADVLCTLSLPEPFDDMVRPHAGIDVLGRVPPPDELVERLRQAPVDVLCPQLRDPITAELLDAGLPRLRCVALYAVGYNNVDVAAATDRGVAVTNTPGVLTDATADCTVGLMLTTTRRLCEGDRAMRSGEYQGWEPGYMLGLELTGALLGIVGFGRIGQAVARRALAFGMQVAYATDVEVTVEDDLRGRVTEMEVAALLSNADVVSLHVPLTDSTHHLINEASLRTMKPTACLVNTSRGAVVDEPALVRALREGWIAGAGLDVYENEPRLAPGLAECATAVLSPHLGSATVTTRSAMARLTALNVIDALQGRVPTNAVDPDVWAAGPPPPVA</sequence>
<evidence type="ECO:0000256" key="3">
    <source>
        <dbReference type="ARBA" id="ARBA00023027"/>
    </source>
</evidence>
<evidence type="ECO:0000259" key="5">
    <source>
        <dbReference type="Pfam" id="PF00389"/>
    </source>
</evidence>
<comment type="caution">
    <text evidence="7">The sequence shown here is derived from an EMBL/GenBank/DDBJ whole genome shotgun (WGS) entry which is preliminary data.</text>
</comment>
<keyword evidence="3" id="KW-0520">NAD</keyword>
<dbReference type="GO" id="GO:0051287">
    <property type="term" value="F:NAD binding"/>
    <property type="evidence" value="ECO:0007669"/>
    <property type="project" value="InterPro"/>
</dbReference>
<comment type="similarity">
    <text evidence="1 4">Belongs to the D-isomer specific 2-hydroxyacid dehydrogenase family.</text>
</comment>
<protein>
    <submittedName>
        <fullName evidence="7">D-glycerate dehydrogenase</fullName>
    </submittedName>
</protein>
<evidence type="ECO:0000313" key="7">
    <source>
        <dbReference type="EMBL" id="MBJ7609937.1"/>
    </source>
</evidence>
<evidence type="ECO:0000259" key="6">
    <source>
        <dbReference type="Pfam" id="PF02826"/>
    </source>
</evidence>
<dbReference type="InterPro" id="IPR036291">
    <property type="entry name" value="NAD(P)-bd_dom_sf"/>
</dbReference>
<dbReference type="Proteomes" id="UP000614410">
    <property type="component" value="Unassembled WGS sequence"/>
</dbReference>
<evidence type="ECO:0000256" key="2">
    <source>
        <dbReference type="ARBA" id="ARBA00023002"/>
    </source>
</evidence>
<evidence type="ECO:0000313" key="8">
    <source>
        <dbReference type="Proteomes" id="UP000614410"/>
    </source>
</evidence>
<dbReference type="Pfam" id="PF02826">
    <property type="entry name" value="2-Hacid_dh_C"/>
    <property type="match status" value="1"/>
</dbReference>
<dbReference type="SUPFAM" id="SSF51735">
    <property type="entry name" value="NAD(P)-binding Rossmann-fold domains"/>
    <property type="match status" value="1"/>
</dbReference>
<dbReference type="FunFam" id="3.40.50.720:FF:000203">
    <property type="entry name" value="D-3-phosphoglycerate dehydrogenase (SerA)"/>
    <property type="match status" value="1"/>
</dbReference>
<evidence type="ECO:0000256" key="4">
    <source>
        <dbReference type="RuleBase" id="RU003719"/>
    </source>
</evidence>
<dbReference type="InterPro" id="IPR006139">
    <property type="entry name" value="D-isomer_2_OHA_DH_cat_dom"/>
</dbReference>